<accession>A0ABP7DMW4</accession>
<comment type="similarity">
    <text evidence="1">Belongs to the peptidase S33 family.</text>
</comment>
<reference evidence="5" key="1">
    <citation type="journal article" date="2019" name="Int. J. Syst. Evol. Microbiol.">
        <title>The Global Catalogue of Microorganisms (GCM) 10K type strain sequencing project: providing services to taxonomists for standard genome sequencing and annotation.</title>
        <authorList>
            <consortium name="The Broad Institute Genomics Platform"/>
            <consortium name="The Broad Institute Genome Sequencing Center for Infectious Disease"/>
            <person name="Wu L."/>
            <person name="Ma J."/>
        </authorList>
    </citation>
    <scope>NUCLEOTIDE SEQUENCE [LARGE SCALE GENOMIC DNA]</scope>
    <source>
        <strain evidence="5">JCM 17125</strain>
    </source>
</reference>
<dbReference type="PRINTS" id="PR00793">
    <property type="entry name" value="PROAMNOPTASE"/>
</dbReference>
<proteinExistence type="inferred from homology"/>
<evidence type="ECO:0000256" key="2">
    <source>
        <dbReference type="ARBA" id="ARBA00022801"/>
    </source>
</evidence>
<dbReference type="SUPFAM" id="SSF53474">
    <property type="entry name" value="alpha/beta-Hydrolases"/>
    <property type="match status" value="1"/>
</dbReference>
<comment type="caution">
    <text evidence="4">The sequence shown here is derived from an EMBL/GenBank/DDBJ whole genome shotgun (WGS) entry which is preliminary data.</text>
</comment>
<evidence type="ECO:0000256" key="1">
    <source>
        <dbReference type="ARBA" id="ARBA00010088"/>
    </source>
</evidence>
<evidence type="ECO:0000313" key="5">
    <source>
        <dbReference type="Proteomes" id="UP001501468"/>
    </source>
</evidence>
<feature type="domain" description="AB hydrolase-1" evidence="3">
    <location>
        <begin position="32"/>
        <end position="276"/>
    </location>
</feature>
<dbReference type="InterPro" id="IPR029058">
    <property type="entry name" value="AB_hydrolase_fold"/>
</dbReference>
<dbReference type="PANTHER" id="PTHR43798:SF33">
    <property type="entry name" value="HYDROLASE, PUTATIVE (AFU_ORTHOLOGUE AFUA_2G14860)-RELATED"/>
    <property type="match status" value="1"/>
</dbReference>
<keyword evidence="5" id="KW-1185">Reference proteome</keyword>
<evidence type="ECO:0000259" key="3">
    <source>
        <dbReference type="Pfam" id="PF00561"/>
    </source>
</evidence>
<evidence type="ECO:0000313" key="4">
    <source>
        <dbReference type="EMBL" id="GAA3706664.1"/>
    </source>
</evidence>
<dbReference type="Pfam" id="PF00561">
    <property type="entry name" value="Abhydrolase_1"/>
    <property type="match status" value="1"/>
</dbReference>
<protein>
    <submittedName>
        <fullName evidence="4">Alpha/beta hydrolase</fullName>
    </submittedName>
</protein>
<dbReference type="GO" id="GO:0016787">
    <property type="term" value="F:hydrolase activity"/>
    <property type="evidence" value="ECO:0007669"/>
    <property type="project" value="UniProtKB-KW"/>
</dbReference>
<name>A0ABP7DMW4_9MICO</name>
<dbReference type="InterPro" id="IPR050266">
    <property type="entry name" value="AB_hydrolase_sf"/>
</dbReference>
<keyword evidence="2 4" id="KW-0378">Hydrolase</keyword>
<dbReference type="InterPro" id="IPR002410">
    <property type="entry name" value="Peptidase_S33"/>
</dbReference>
<dbReference type="PANTHER" id="PTHR43798">
    <property type="entry name" value="MONOACYLGLYCEROL LIPASE"/>
    <property type="match status" value="1"/>
</dbReference>
<gene>
    <name evidence="4" type="ORF">GCM10022399_24190</name>
</gene>
<dbReference type="PRINTS" id="PR00111">
    <property type="entry name" value="ABHYDROLASE"/>
</dbReference>
<organism evidence="4 5">
    <name type="scientific">Terrabacter ginsenosidimutans</name>
    <dbReference type="NCBI Taxonomy" id="490575"/>
    <lineage>
        <taxon>Bacteria</taxon>
        <taxon>Bacillati</taxon>
        <taxon>Actinomycetota</taxon>
        <taxon>Actinomycetes</taxon>
        <taxon>Micrococcales</taxon>
        <taxon>Intrasporangiaceae</taxon>
        <taxon>Terrabacter</taxon>
    </lineage>
</organism>
<sequence>MPSRRAHARDWPRHVPLRDVSLYVDVVGHGDPLVLMHGGPSADLWTMGAFRRLADQHTLVFYDHRCNGRSTGPPASSMTWENLTADAEALREHLGFDRWAVLGHSFGGHVALEYALRQPQHVSRLVLVDTGADARWARENAPRVMSERGFSAAKVELVRRWFSGEFEPREYLPIFWRISSAYMPNHGFIGMVRELAEGGWRSRIRAEPYLFAARSLLPGWSVVSRLGEITAPTLVVAGREDFVFPPECQRELVDGIPHAELVLVDEAGHNPQDENPAEVMAAVRAFLTRA</sequence>
<dbReference type="Proteomes" id="UP001501468">
    <property type="component" value="Unassembled WGS sequence"/>
</dbReference>
<dbReference type="InterPro" id="IPR000073">
    <property type="entry name" value="AB_hydrolase_1"/>
</dbReference>
<dbReference type="Gene3D" id="3.40.50.1820">
    <property type="entry name" value="alpha/beta hydrolase"/>
    <property type="match status" value="1"/>
</dbReference>
<dbReference type="EMBL" id="BAABDC010000003">
    <property type="protein sequence ID" value="GAA3706664.1"/>
    <property type="molecule type" value="Genomic_DNA"/>
</dbReference>